<organism evidence="1 2">
    <name type="scientific">Riccia fluitans</name>
    <dbReference type="NCBI Taxonomy" id="41844"/>
    <lineage>
        <taxon>Eukaryota</taxon>
        <taxon>Viridiplantae</taxon>
        <taxon>Streptophyta</taxon>
        <taxon>Embryophyta</taxon>
        <taxon>Marchantiophyta</taxon>
        <taxon>Marchantiopsida</taxon>
        <taxon>Marchantiidae</taxon>
        <taxon>Marchantiales</taxon>
        <taxon>Ricciaceae</taxon>
        <taxon>Riccia</taxon>
    </lineage>
</organism>
<proteinExistence type="predicted"/>
<name>A0ABD1ZNV2_9MARC</name>
<evidence type="ECO:0000313" key="1">
    <source>
        <dbReference type="EMBL" id="KAL2652386.1"/>
    </source>
</evidence>
<dbReference type="EMBL" id="JBHFFA010000001">
    <property type="protein sequence ID" value="KAL2652386.1"/>
    <property type="molecule type" value="Genomic_DNA"/>
</dbReference>
<protein>
    <submittedName>
        <fullName evidence="1">Uncharacterized protein</fullName>
    </submittedName>
</protein>
<keyword evidence="2" id="KW-1185">Reference proteome</keyword>
<accession>A0ABD1ZNV2</accession>
<comment type="caution">
    <text evidence="1">The sequence shown here is derived from an EMBL/GenBank/DDBJ whole genome shotgun (WGS) entry which is preliminary data.</text>
</comment>
<evidence type="ECO:0000313" key="2">
    <source>
        <dbReference type="Proteomes" id="UP001605036"/>
    </source>
</evidence>
<sequence length="74" mass="8593">MVRREVPTTDYKRRPGWSVNTHKWRKQTKDPLQQMAGTPTIWGDAANEAEVERMMRANAKTRSKPRSLPDGNQK</sequence>
<reference evidence="1 2" key="1">
    <citation type="submission" date="2024-09" db="EMBL/GenBank/DDBJ databases">
        <title>Chromosome-scale assembly of Riccia fluitans.</title>
        <authorList>
            <person name="Paukszto L."/>
            <person name="Sawicki J."/>
            <person name="Karawczyk K."/>
            <person name="Piernik-Szablinska J."/>
            <person name="Szczecinska M."/>
            <person name="Mazdziarz M."/>
        </authorList>
    </citation>
    <scope>NUCLEOTIDE SEQUENCE [LARGE SCALE GENOMIC DNA]</scope>
    <source>
        <strain evidence="1">Rf_01</strain>
        <tissue evidence="1">Aerial parts of the thallus</tissue>
    </source>
</reference>
<gene>
    <name evidence="1" type="ORF">R1flu_020514</name>
</gene>
<dbReference type="Proteomes" id="UP001605036">
    <property type="component" value="Unassembled WGS sequence"/>
</dbReference>
<dbReference type="AlphaFoldDB" id="A0ABD1ZNV2"/>